<dbReference type="InterPro" id="IPR001806">
    <property type="entry name" value="Small_GTPase"/>
</dbReference>
<dbReference type="Proteomes" id="UP000019376">
    <property type="component" value="Unassembled WGS sequence"/>
</dbReference>
<dbReference type="GO" id="GO:0005525">
    <property type="term" value="F:GTP binding"/>
    <property type="evidence" value="ECO:0007669"/>
    <property type="project" value="InterPro"/>
</dbReference>
<dbReference type="InterPro" id="IPR027417">
    <property type="entry name" value="P-loop_NTPase"/>
</dbReference>
<protein>
    <submittedName>
        <fullName evidence="1">Uncharacterized protein</fullName>
    </submittedName>
</protein>
<reference evidence="1 2" key="1">
    <citation type="journal article" date="2013" name="PLoS ONE">
        <title>Genomic and secretomic analyses reveal unique features of the lignocellulolytic enzyme system of Penicillium decumbens.</title>
        <authorList>
            <person name="Liu G."/>
            <person name="Zhang L."/>
            <person name="Wei X."/>
            <person name="Zou G."/>
            <person name="Qin Y."/>
            <person name="Ma L."/>
            <person name="Li J."/>
            <person name="Zheng H."/>
            <person name="Wang S."/>
            <person name="Wang C."/>
            <person name="Xun L."/>
            <person name="Zhao G.-P."/>
            <person name="Zhou Z."/>
            <person name="Qu Y."/>
        </authorList>
    </citation>
    <scope>NUCLEOTIDE SEQUENCE [LARGE SCALE GENOMIC DNA]</scope>
    <source>
        <strain evidence="2">114-2 / CGMCC 5302</strain>
    </source>
</reference>
<dbReference type="GO" id="GO:0003924">
    <property type="term" value="F:GTPase activity"/>
    <property type="evidence" value="ECO:0007669"/>
    <property type="project" value="InterPro"/>
</dbReference>
<dbReference type="PhylomeDB" id="S7Z7N7"/>
<dbReference type="STRING" id="933388.S7Z7N7"/>
<name>S7Z7N7_PENO1</name>
<proteinExistence type="predicted"/>
<dbReference type="AlphaFoldDB" id="S7Z7N7"/>
<dbReference type="SUPFAM" id="SSF52540">
    <property type="entry name" value="P-loop containing nucleoside triphosphate hydrolases"/>
    <property type="match status" value="1"/>
</dbReference>
<evidence type="ECO:0000313" key="2">
    <source>
        <dbReference type="Proteomes" id="UP000019376"/>
    </source>
</evidence>
<organism evidence="1 2">
    <name type="scientific">Penicillium oxalicum (strain 114-2 / CGMCC 5302)</name>
    <name type="common">Penicillium decumbens</name>
    <dbReference type="NCBI Taxonomy" id="933388"/>
    <lineage>
        <taxon>Eukaryota</taxon>
        <taxon>Fungi</taxon>
        <taxon>Dikarya</taxon>
        <taxon>Ascomycota</taxon>
        <taxon>Pezizomycotina</taxon>
        <taxon>Eurotiomycetes</taxon>
        <taxon>Eurotiomycetidae</taxon>
        <taxon>Eurotiales</taxon>
        <taxon>Aspergillaceae</taxon>
        <taxon>Penicillium</taxon>
    </lineage>
</organism>
<dbReference type="HOGENOM" id="CLU_041217_9_2_1"/>
<dbReference type="Gene3D" id="3.40.50.300">
    <property type="entry name" value="P-loop containing nucleotide triphosphate hydrolases"/>
    <property type="match status" value="1"/>
</dbReference>
<dbReference type="OrthoDB" id="265044at2759"/>
<sequence length="246" mass="27166">MFVGAVCAIADKIAIKICGNGGCGTFPQHKLLAVPSEIIPRHVAHGELTPACIVDGVACVLNLTAGQEEYRVQWSESKINAGANFCVHDIANPFSRQTIDLAVDMINQKATQRLKDSHLLLPVIPVAKVKSELTDARSISSSWGPKCARKHGCGFMDMSAREIVLFKKTFCQSIHFAMGLWPSCVGPRWDHLVILDSARRSRRRSIPWHASEGHHNSFDSQHNMLISLGDTSVSAEDSRSQREFYM</sequence>
<accession>S7Z7N7</accession>
<gene>
    <name evidence="1" type="ORF">PDE_01532</name>
</gene>
<keyword evidence="2" id="KW-1185">Reference proteome</keyword>
<dbReference type="EMBL" id="KB644409">
    <property type="protein sequence ID" value="EPS26595.1"/>
    <property type="molecule type" value="Genomic_DNA"/>
</dbReference>
<evidence type="ECO:0000313" key="1">
    <source>
        <dbReference type="EMBL" id="EPS26595.1"/>
    </source>
</evidence>
<dbReference type="Pfam" id="PF00071">
    <property type="entry name" value="Ras"/>
    <property type="match status" value="1"/>
</dbReference>